<reference evidence="1" key="1">
    <citation type="submission" date="2023-02" db="EMBL/GenBank/DDBJ databases">
        <title>Description of Herbaspirillum huttiense subsp. nephrolepsisexaltata and Herbaspirillum huttiense subsp. lycopersicon.</title>
        <authorList>
            <person name="Poudel M."/>
            <person name="Sharma A."/>
            <person name="Goss E."/>
            <person name="Tapia J.H."/>
            <person name="Harmon C.M."/>
            <person name="Jones J.B."/>
        </authorList>
    </citation>
    <scope>NUCLEOTIDE SEQUENCE</scope>
    <source>
        <strain evidence="1">NC40101</strain>
    </source>
</reference>
<name>A0AAE4K6N9_9BURK</name>
<protein>
    <submittedName>
        <fullName evidence="1">Type III effector</fullName>
    </submittedName>
</protein>
<evidence type="ECO:0000313" key="1">
    <source>
        <dbReference type="EMBL" id="MDT0335975.1"/>
    </source>
</evidence>
<proteinExistence type="predicted"/>
<organism evidence="1">
    <name type="scientific">Herbaspirillum huttiense subsp. nephrolepidis</name>
    <dbReference type="NCBI Taxonomy" id="3075126"/>
    <lineage>
        <taxon>Bacteria</taxon>
        <taxon>Pseudomonadati</taxon>
        <taxon>Pseudomonadota</taxon>
        <taxon>Betaproteobacteria</taxon>
        <taxon>Burkholderiales</taxon>
        <taxon>Oxalobacteraceae</taxon>
        <taxon>Herbaspirillum</taxon>
    </lineage>
</organism>
<dbReference type="EMBL" id="JAVRAA010000002">
    <property type="protein sequence ID" value="MDT0335975.1"/>
    <property type="molecule type" value="Genomic_DNA"/>
</dbReference>
<dbReference type="AlphaFoldDB" id="A0AAE4K6N9"/>
<comment type="caution">
    <text evidence="1">The sequence shown here is derived from an EMBL/GenBank/DDBJ whole genome shotgun (WGS) entry which is preliminary data.</text>
</comment>
<sequence>MKTFAVSSSSEIYAHIDEDFENQDKQIVSTSVSQLPSFLDVPGGTVLERRLRQELQASRSAPVSLEPHTADSLFSLFALAIEKSSDIRDQLLEEKRRVHWHSAGTLSNKIEHKAQSLIGMRTAVEKAKDFVKFMTEFPCTMTDLGDGWIRASRMAKGKNASIDFRKNSDGEIVQVRRSPIRSGLPIGKEREAYSKVLEELQIVGRSGLRDIPIYYANRNTRGYGLPTHGYVLVGTPNRGRHGGAVLYGVGGDPKRGQVNLDAKLLKNLTARSGFLREYKLSEVVRSTLLSLAGRAYMSREDFYRAYAEARGESIDSETIYQEVRSIFYLLPKTSMELWTKQTGDYRTPNPAAPERDIRAFERLPRDLGRRVVLKKISGVKSINLQEARRQFLLHRLYQDEQFGRNGTGVPDDRIVPQSDLNHLNSMAANTPKFQRLPPFLSDKVGNCNAGAATLLQSAIDRDHSAAQTYKRVRPGAASWFGIGANHRIALWDPLKNQSDQ</sequence>
<gene>
    <name evidence="1" type="ORF">RJN63_03970</name>
</gene>
<dbReference type="RefSeq" id="WP_310835296.1">
    <property type="nucleotide sequence ID" value="NZ_JAVLSM010000001.1"/>
</dbReference>
<accession>A0AAE4K6N9</accession>